<name>B9JNY0_RHIR8</name>
<dbReference type="eggNOG" id="COG0603">
    <property type="taxonomic scope" value="Bacteria"/>
</dbReference>
<dbReference type="Gene3D" id="3.40.50.620">
    <property type="entry name" value="HUPs"/>
    <property type="match status" value="1"/>
</dbReference>
<dbReference type="Proteomes" id="UP000001600">
    <property type="component" value="Chromosome 2"/>
</dbReference>
<dbReference type="GO" id="GO:0008616">
    <property type="term" value="P:tRNA queuosine(34) biosynthetic process"/>
    <property type="evidence" value="ECO:0007669"/>
    <property type="project" value="UniProtKB-KW"/>
</dbReference>
<reference evidence="2 3" key="1">
    <citation type="journal article" date="2009" name="J. Bacteriol.">
        <title>Genome sequences of three Agrobacterium biovars help elucidate the evolution of multichromosome genomes in bacteria.</title>
        <authorList>
            <person name="Slater S.C."/>
            <person name="Goldman B.S."/>
            <person name="Goodner B."/>
            <person name="Setubal J.C."/>
            <person name="Farrand S.K."/>
            <person name="Nester E.W."/>
            <person name="Burr T.J."/>
            <person name="Banta L."/>
            <person name="Dickerman A.W."/>
            <person name="Paulsen I."/>
            <person name="Otten L."/>
            <person name="Suen G."/>
            <person name="Welch R."/>
            <person name="Almeida N.F."/>
            <person name="Arnold F."/>
            <person name="Burton O.T."/>
            <person name="Du Z."/>
            <person name="Ewing A."/>
            <person name="Godsy E."/>
            <person name="Heisel S."/>
            <person name="Houmiel K.L."/>
            <person name="Jhaveri J."/>
            <person name="Lu J."/>
            <person name="Miller N.M."/>
            <person name="Norton S."/>
            <person name="Chen Q."/>
            <person name="Phoolcharoen W."/>
            <person name="Ohlin V."/>
            <person name="Ondrusek D."/>
            <person name="Pride N."/>
            <person name="Stricklin S.L."/>
            <person name="Sun J."/>
            <person name="Wheeler C."/>
            <person name="Wilson L."/>
            <person name="Zhu H."/>
            <person name="Wood D.W."/>
        </authorList>
    </citation>
    <scope>NUCLEOTIDE SEQUENCE [LARGE SCALE GENOMIC DNA]</scope>
    <source>
        <strain evidence="3">K84 / ATCC BAA-868</strain>
    </source>
</reference>
<dbReference type="Pfam" id="PF06508">
    <property type="entry name" value="QueC"/>
    <property type="match status" value="1"/>
</dbReference>
<dbReference type="SUPFAM" id="SSF52402">
    <property type="entry name" value="Adenine nucleotide alpha hydrolases-like"/>
    <property type="match status" value="1"/>
</dbReference>
<dbReference type="RefSeq" id="WP_012649586.1">
    <property type="nucleotide sequence ID" value="NC_011983.1"/>
</dbReference>
<protein>
    <submittedName>
        <fullName evidence="2">Uncharacterized protein</fullName>
    </submittedName>
</protein>
<dbReference type="AlphaFoldDB" id="B9JNY0"/>
<keyword evidence="1" id="KW-0671">Queuosine biosynthesis</keyword>
<gene>
    <name evidence="2" type="ordered locus">Arad_7847</name>
</gene>
<dbReference type="EMBL" id="CP000629">
    <property type="protein sequence ID" value="ACM29261.1"/>
    <property type="molecule type" value="Genomic_DNA"/>
</dbReference>
<dbReference type="HOGENOM" id="CLU_593036_0_0_5"/>
<dbReference type="STRING" id="311403.Arad_7847"/>
<dbReference type="KEGG" id="ara:Arad_7847"/>
<sequence>MKVLQGECPRIRVAVVEPGAGSMPSWQTIEIDSTIVFKMEDLDDYRTKNWDNRIYDVMVLIAAVEFCDKSCKRPAWGWMRRIELHLPVHDVDHWETPLLGSALMSALKFLTGDEWQITFYKRRSPMEDIGRQSRLEFGDQSKVVTPFSDGLDSRAVTAMMTAGGRSDRLIRVRVGAKTDDRPRTEHRKAPFLTIPFKVKSGDRPFAESTVRSRGFKFTLLSGIAAYLLGTHDIVMPESGQGALGPSLVQTSHGYEDYRNHPLFFGRMERLVAAIFNYQVSYRLPRLWKTKGQTLGEFAALPVNPNEWVKTRSCWQQNRNSSVDGKRRQCGICAACMLRRLSFHAAGLEEPKENYIWEDLRAGEFAKGAAPGFNKITGAMEHYAIAGTLHLDHLADLRSSPVNRKRVARHAWFLSQELGMTPAEAEDSLLGLLQQHEVEWKAFMKDLGPKSFVAQWLA</sequence>
<proteinExistence type="predicted"/>
<accession>B9JNY0</accession>
<evidence type="ECO:0000313" key="2">
    <source>
        <dbReference type="EMBL" id="ACM29261.1"/>
    </source>
</evidence>
<evidence type="ECO:0000313" key="3">
    <source>
        <dbReference type="Proteomes" id="UP000001600"/>
    </source>
</evidence>
<dbReference type="InterPro" id="IPR018317">
    <property type="entry name" value="QueC"/>
</dbReference>
<dbReference type="InterPro" id="IPR014729">
    <property type="entry name" value="Rossmann-like_a/b/a_fold"/>
</dbReference>
<evidence type="ECO:0000256" key="1">
    <source>
        <dbReference type="ARBA" id="ARBA00022785"/>
    </source>
</evidence>
<organism evidence="2 3">
    <name type="scientific">Rhizobium rhizogenes (strain K84 / ATCC BAA-868)</name>
    <name type="common">Agrobacterium radiobacter</name>
    <dbReference type="NCBI Taxonomy" id="311403"/>
    <lineage>
        <taxon>Bacteria</taxon>
        <taxon>Pseudomonadati</taxon>
        <taxon>Pseudomonadota</taxon>
        <taxon>Alphaproteobacteria</taxon>
        <taxon>Hyphomicrobiales</taxon>
        <taxon>Rhizobiaceae</taxon>
        <taxon>Rhizobium/Agrobacterium group</taxon>
        <taxon>Rhizobium</taxon>
    </lineage>
</organism>